<dbReference type="EMBL" id="GIFC01017104">
    <property type="protein sequence ID" value="MXU99187.1"/>
    <property type="molecule type" value="Transcribed_RNA"/>
</dbReference>
<sequence>MSLLKVIFLCIALYISPHSTNSFPDAPEYVTSECRDKAKTFRISKGMSLPLAYDSAQVCMYQNLQVLENMTLLDLALTTPHTGRSICRIQVHWFNKTAKRVNMTISDTDLLGNCVHRNTTNIVEALEDPRTKQLSELRIPRKMGMTRIYYEEYNARLLFTDYKTCLIFITALYYAKVKYCELFVVSANVFNIHNTQCHSIYRIYCGYGRPRRDEWPNPANSSSDELFLQQVHTLRLLIERIYPLKEDTIFMNEFQMIPEVLYHIPDANTYASTYERTDPRLCGIRTFKVMPDMAELELQMINHARNGTIYGVPKFYSDMNAISPTQVSLPDKYGLRRVLVSNFKDCYVLKKVDTNWAPFCEFFVKNNTNPINELEECWFVFLVYCGYPKAFYNETSCYSVRDYRLTAKH</sequence>
<accession>A0A6B0VA93</accession>
<dbReference type="Gene3D" id="2.40.128.20">
    <property type="match status" value="1"/>
</dbReference>
<evidence type="ECO:0000313" key="2">
    <source>
        <dbReference type="EMBL" id="MXU99187.1"/>
    </source>
</evidence>
<name>A0A6B0VA93_IXORI</name>
<dbReference type="AlphaFoldDB" id="A0A6B0VA93"/>
<evidence type="ECO:0000256" key="1">
    <source>
        <dbReference type="SAM" id="SignalP"/>
    </source>
</evidence>
<feature type="chain" id="PRO_5025485386" evidence="1">
    <location>
        <begin position="23"/>
        <end position="409"/>
    </location>
</feature>
<feature type="signal peptide" evidence="1">
    <location>
        <begin position="1"/>
        <end position="22"/>
    </location>
</feature>
<dbReference type="InterPro" id="IPR012674">
    <property type="entry name" value="Calycin"/>
</dbReference>
<reference evidence="2" key="1">
    <citation type="submission" date="2019-12" db="EMBL/GenBank/DDBJ databases">
        <title>An insight into the sialome of adult female Ixodes ricinus ticks feeding for 6 days.</title>
        <authorList>
            <person name="Perner J."/>
            <person name="Ribeiro J.M.C."/>
        </authorList>
    </citation>
    <scope>NUCLEOTIDE SEQUENCE</scope>
    <source>
        <strain evidence="2">Semi-engorged</strain>
        <tissue evidence="2">Salivary glands</tissue>
    </source>
</reference>
<protein>
    <submittedName>
        <fullName evidence="2">Putative salivary lipocalin</fullName>
    </submittedName>
</protein>
<organism evidence="2">
    <name type="scientific">Ixodes ricinus</name>
    <name type="common">Common tick</name>
    <name type="synonym">Acarus ricinus</name>
    <dbReference type="NCBI Taxonomy" id="34613"/>
    <lineage>
        <taxon>Eukaryota</taxon>
        <taxon>Metazoa</taxon>
        <taxon>Ecdysozoa</taxon>
        <taxon>Arthropoda</taxon>
        <taxon>Chelicerata</taxon>
        <taxon>Arachnida</taxon>
        <taxon>Acari</taxon>
        <taxon>Parasitiformes</taxon>
        <taxon>Ixodida</taxon>
        <taxon>Ixodoidea</taxon>
        <taxon>Ixodidae</taxon>
        <taxon>Ixodinae</taxon>
        <taxon>Ixodes</taxon>
    </lineage>
</organism>
<proteinExistence type="predicted"/>
<keyword evidence="1" id="KW-0732">Signal</keyword>